<proteinExistence type="predicted"/>
<dbReference type="Gramene" id="rna38048">
    <property type="protein sequence ID" value="RHN44004.1"/>
    <property type="gene ID" value="gene38048"/>
</dbReference>
<protein>
    <submittedName>
        <fullName evidence="1">Uncharacterized protein</fullName>
    </submittedName>
</protein>
<name>A0A396GWZ3_MEDTR</name>
<dbReference type="EMBL" id="PSQE01000007">
    <property type="protein sequence ID" value="RHN44004.1"/>
    <property type="molecule type" value="Genomic_DNA"/>
</dbReference>
<gene>
    <name evidence="1" type="ORF">MtrunA17_Chr7g0214631</name>
</gene>
<organism evidence="1">
    <name type="scientific">Medicago truncatula</name>
    <name type="common">Barrel medic</name>
    <name type="synonym">Medicago tribuloides</name>
    <dbReference type="NCBI Taxonomy" id="3880"/>
    <lineage>
        <taxon>Eukaryota</taxon>
        <taxon>Viridiplantae</taxon>
        <taxon>Streptophyta</taxon>
        <taxon>Embryophyta</taxon>
        <taxon>Tracheophyta</taxon>
        <taxon>Spermatophyta</taxon>
        <taxon>Magnoliopsida</taxon>
        <taxon>eudicotyledons</taxon>
        <taxon>Gunneridae</taxon>
        <taxon>Pentapetalae</taxon>
        <taxon>rosids</taxon>
        <taxon>fabids</taxon>
        <taxon>Fabales</taxon>
        <taxon>Fabaceae</taxon>
        <taxon>Papilionoideae</taxon>
        <taxon>50 kb inversion clade</taxon>
        <taxon>NPAAA clade</taxon>
        <taxon>Hologalegina</taxon>
        <taxon>IRL clade</taxon>
        <taxon>Trifolieae</taxon>
        <taxon>Medicago</taxon>
    </lineage>
</organism>
<dbReference type="Proteomes" id="UP000265566">
    <property type="component" value="Chromosome 7"/>
</dbReference>
<reference evidence="1" key="1">
    <citation type="journal article" date="2018" name="Nat. Plants">
        <title>Whole-genome landscape of Medicago truncatula symbiotic genes.</title>
        <authorList>
            <person name="Pecrix Y."/>
            <person name="Gamas P."/>
            <person name="Carrere S."/>
        </authorList>
    </citation>
    <scope>NUCLEOTIDE SEQUENCE</scope>
    <source>
        <tissue evidence="1">Leaves</tissue>
    </source>
</reference>
<sequence length="114" mass="13051">MISLTHVVLHQTHSLQMLCLLGPLHQEFQPPKQTLVQQLLLQHHPLGPIISMSLLKIRLVIHHSRLILLLKLLHLNTMHLRVLNHPNQMVLMPTCLTLGLGTHFYCTILCICSQ</sequence>
<comment type="caution">
    <text evidence="1">The sequence shown here is derived from an EMBL/GenBank/DDBJ whole genome shotgun (WGS) entry which is preliminary data.</text>
</comment>
<evidence type="ECO:0000313" key="1">
    <source>
        <dbReference type="EMBL" id="RHN44004.1"/>
    </source>
</evidence>
<accession>A0A396GWZ3</accession>
<dbReference type="AlphaFoldDB" id="A0A396GWZ3"/>